<reference evidence="1" key="1">
    <citation type="journal article" date="2017" name="Mycologia">
        <title>Fusarium algeriense, sp. nov., a novel toxigenic crown rot pathogen of durum wheat from Algeria is nested in the Fusarium burgessii species complex.</title>
        <authorList>
            <person name="Laraba I."/>
            <person name="Keddad A."/>
            <person name="Boureghda H."/>
            <person name="Abdallah N."/>
            <person name="Vaughan M.M."/>
            <person name="Proctor R.H."/>
            <person name="Busman M."/>
            <person name="O'Donnell K."/>
        </authorList>
    </citation>
    <scope>NUCLEOTIDE SEQUENCE</scope>
    <source>
        <strain evidence="1">NRRL 25174</strain>
    </source>
</reference>
<comment type="caution">
    <text evidence="1">The sequence shown here is derived from an EMBL/GenBank/DDBJ whole genome shotgun (WGS) entry which is preliminary data.</text>
</comment>
<keyword evidence="1" id="KW-0269">Exonuclease</keyword>
<keyword evidence="2" id="KW-1185">Reference proteome</keyword>
<sequence length="119" mass="13685">MFSWTLPTEEMSSTVPAAMSYPREAETTDPEPRAICGWIDYYKGISELINRLDAHPKSEFRLFISLFGPLVGRNHTISVMAIHDAIANYTYLIDIYSLRARVFWIVGEKWKLSKVDIGR</sequence>
<gene>
    <name evidence="1" type="ORF">FBEOM_509</name>
</gene>
<dbReference type="GO" id="GO:0004527">
    <property type="term" value="F:exonuclease activity"/>
    <property type="evidence" value="ECO:0007669"/>
    <property type="project" value="UniProtKB-KW"/>
</dbReference>
<reference evidence="1" key="2">
    <citation type="submission" date="2020-02" db="EMBL/GenBank/DDBJ databases">
        <title>Identification and distribution of gene clusters putatively required for synthesis of sphingolipid metabolism inhibitors in phylogenetically diverse species of the filamentous fungus Fusarium.</title>
        <authorList>
            <person name="Kim H.-S."/>
            <person name="Busman M."/>
            <person name="Brown D.W."/>
            <person name="Divon H."/>
            <person name="Uhlig S."/>
            <person name="Proctor R.H."/>
        </authorList>
    </citation>
    <scope>NUCLEOTIDE SEQUENCE</scope>
    <source>
        <strain evidence="1">NRRL 25174</strain>
    </source>
</reference>
<name>A0A9P5AVI2_9HYPO</name>
<accession>A0A9P5AVI2</accession>
<dbReference type="Proteomes" id="UP000730481">
    <property type="component" value="Unassembled WGS sequence"/>
</dbReference>
<dbReference type="AlphaFoldDB" id="A0A9P5AVI2"/>
<proteinExistence type="predicted"/>
<keyword evidence="1" id="KW-0540">Nuclease</keyword>
<evidence type="ECO:0000313" key="2">
    <source>
        <dbReference type="Proteomes" id="UP000730481"/>
    </source>
</evidence>
<keyword evidence="1" id="KW-0378">Hydrolase</keyword>
<dbReference type="EMBL" id="PVQB02000025">
    <property type="protein sequence ID" value="KAF4345559.1"/>
    <property type="molecule type" value="Genomic_DNA"/>
</dbReference>
<evidence type="ECO:0000313" key="1">
    <source>
        <dbReference type="EMBL" id="KAF4345559.1"/>
    </source>
</evidence>
<organism evidence="1 2">
    <name type="scientific">Fusarium beomiforme</name>
    <dbReference type="NCBI Taxonomy" id="44412"/>
    <lineage>
        <taxon>Eukaryota</taxon>
        <taxon>Fungi</taxon>
        <taxon>Dikarya</taxon>
        <taxon>Ascomycota</taxon>
        <taxon>Pezizomycotina</taxon>
        <taxon>Sordariomycetes</taxon>
        <taxon>Hypocreomycetidae</taxon>
        <taxon>Hypocreales</taxon>
        <taxon>Nectriaceae</taxon>
        <taxon>Fusarium</taxon>
        <taxon>Fusarium burgessii species complex</taxon>
    </lineage>
</organism>
<protein>
    <submittedName>
        <fullName evidence="1">3 5 exonuclease</fullName>
    </submittedName>
</protein>
<dbReference type="OrthoDB" id="26838at2759"/>